<accession>A0A7C9P2V5</accession>
<dbReference type="Proteomes" id="UP000479526">
    <property type="component" value="Unassembled WGS sequence"/>
</dbReference>
<dbReference type="EMBL" id="WXEW01000012">
    <property type="protein sequence ID" value="NAS26917.1"/>
    <property type="molecule type" value="Genomic_DNA"/>
</dbReference>
<dbReference type="RefSeq" id="WP_161483882.1">
    <property type="nucleotide sequence ID" value="NZ_WXEW01000012.1"/>
</dbReference>
<reference evidence="1 2" key="1">
    <citation type="submission" date="2020-01" db="EMBL/GenBank/DDBJ databases">
        <title>Herbidospora sp. NEAU-GS84 nov., a novel actinomycete isolated from soil.</title>
        <authorList>
            <person name="Han L."/>
        </authorList>
    </citation>
    <scope>NUCLEOTIDE SEQUENCE [LARGE SCALE GENOMIC DNA]</scope>
    <source>
        <strain evidence="1 2">NEAU-GS84</strain>
    </source>
</reference>
<evidence type="ECO:0000313" key="1">
    <source>
        <dbReference type="EMBL" id="NAS26917.1"/>
    </source>
</evidence>
<gene>
    <name evidence="1" type="ORF">GT755_35270</name>
</gene>
<dbReference type="AlphaFoldDB" id="A0A7C9P2V5"/>
<protein>
    <submittedName>
        <fullName evidence="1">Uncharacterized protein</fullName>
    </submittedName>
</protein>
<name>A0A7C9P2V5_9ACTN</name>
<evidence type="ECO:0000313" key="2">
    <source>
        <dbReference type="Proteomes" id="UP000479526"/>
    </source>
</evidence>
<keyword evidence="2" id="KW-1185">Reference proteome</keyword>
<organism evidence="1 2">
    <name type="scientific">Herbidospora solisilvae</name>
    <dbReference type="NCBI Taxonomy" id="2696284"/>
    <lineage>
        <taxon>Bacteria</taxon>
        <taxon>Bacillati</taxon>
        <taxon>Actinomycetota</taxon>
        <taxon>Actinomycetes</taxon>
        <taxon>Streptosporangiales</taxon>
        <taxon>Streptosporangiaceae</taxon>
        <taxon>Herbidospora</taxon>
    </lineage>
</organism>
<comment type="caution">
    <text evidence="1">The sequence shown here is derived from an EMBL/GenBank/DDBJ whole genome shotgun (WGS) entry which is preliminary data.</text>
</comment>
<proteinExistence type="predicted"/>
<sequence length="109" mass="12071">MGVDVIVVRVIRKGTSPKGRRLEVADSFPDVRDVFATVCRESRLPMLRRVDPYGSLVLTSGEMSQFLAELTETSTLVRDDPARNAVEQVRALAERCAAEADLELHLEGD</sequence>